<dbReference type="Proteomes" id="UP000724149">
    <property type="component" value="Unassembled WGS sequence"/>
</dbReference>
<dbReference type="InterPro" id="IPR016181">
    <property type="entry name" value="Acyl_CoA_acyltransferase"/>
</dbReference>
<sequence>MDTRITLLPMTEAYAPGAARLDQITFPGEAWSEEAFLREARTPSSFYVVAVLGEEVVGFAGMQQVLDEGYITNIAVAESCRRKGLGRAMLGALIDHCRESGASFLTLEVRQSNAPAIALYESMGFLPEGRRKNFYRQPTEDAILMTKRDLSL</sequence>
<keyword evidence="7" id="KW-0689">Ribosomal protein</keyword>
<dbReference type="EMBL" id="JACSNR010000001">
    <property type="protein sequence ID" value="MBM6922500.1"/>
    <property type="molecule type" value="Genomic_DNA"/>
</dbReference>
<dbReference type="CDD" id="cd04301">
    <property type="entry name" value="NAT_SF"/>
    <property type="match status" value="1"/>
</dbReference>
<keyword evidence="4" id="KW-0012">Acyltransferase</keyword>
<evidence type="ECO:0000256" key="2">
    <source>
        <dbReference type="ARBA" id="ARBA00022490"/>
    </source>
</evidence>
<keyword evidence="2 5" id="KW-0963">Cytoplasm</keyword>
<evidence type="ECO:0000256" key="4">
    <source>
        <dbReference type="ARBA" id="ARBA00023315"/>
    </source>
</evidence>
<comment type="catalytic activity">
    <reaction evidence="5">
        <text>N-terminal L-alanyl-[ribosomal protein bS18] + acetyl-CoA = N-terminal N(alpha)-acetyl-L-alanyl-[ribosomal protein bS18] + CoA + H(+)</text>
        <dbReference type="Rhea" id="RHEA:43756"/>
        <dbReference type="Rhea" id="RHEA-COMP:10676"/>
        <dbReference type="Rhea" id="RHEA-COMP:10677"/>
        <dbReference type="ChEBI" id="CHEBI:15378"/>
        <dbReference type="ChEBI" id="CHEBI:57287"/>
        <dbReference type="ChEBI" id="CHEBI:57288"/>
        <dbReference type="ChEBI" id="CHEBI:64718"/>
        <dbReference type="ChEBI" id="CHEBI:83683"/>
        <dbReference type="EC" id="2.3.1.266"/>
    </reaction>
</comment>
<name>A0ABS2GJ46_9FIRM</name>
<evidence type="ECO:0000313" key="7">
    <source>
        <dbReference type="EMBL" id="MBM6922500.1"/>
    </source>
</evidence>
<dbReference type="NCBIfam" id="TIGR01575">
    <property type="entry name" value="rimI"/>
    <property type="match status" value="1"/>
</dbReference>
<dbReference type="InterPro" id="IPR006464">
    <property type="entry name" value="AcTrfase_RimI/Ard1"/>
</dbReference>
<comment type="function">
    <text evidence="5">Acetylates the N-terminal alanine of ribosomal protein bS18.</text>
</comment>
<dbReference type="InterPro" id="IPR050680">
    <property type="entry name" value="YpeA/RimI_acetyltransf"/>
</dbReference>
<evidence type="ECO:0000256" key="1">
    <source>
        <dbReference type="ARBA" id="ARBA00005395"/>
    </source>
</evidence>
<dbReference type="PANTHER" id="PTHR43420">
    <property type="entry name" value="ACETYLTRANSFERASE"/>
    <property type="match status" value="1"/>
</dbReference>
<proteinExistence type="inferred from homology"/>
<organism evidence="7 8">
    <name type="scientific">Hydrogenoanaerobacterium saccharovorans</name>
    <dbReference type="NCBI Taxonomy" id="474960"/>
    <lineage>
        <taxon>Bacteria</taxon>
        <taxon>Bacillati</taxon>
        <taxon>Bacillota</taxon>
        <taxon>Clostridia</taxon>
        <taxon>Eubacteriales</taxon>
        <taxon>Oscillospiraceae</taxon>
        <taxon>Hydrogenoanaerobacterium</taxon>
    </lineage>
</organism>
<accession>A0ABS2GJ46</accession>
<evidence type="ECO:0000256" key="3">
    <source>
        <dbReference type="ARBA" id="ARBA00022679"/>
    </source>
</evidence>
<dbReference type="InterPro" id="IPR000182">
    <property type="entry name" value="GNAT_dom"/>
</dbReference>
<dbReference type="PANTHER" id="PTHR43420:SF44">
    <property type="entry name" value="ACETYLTRANSFERASE YPEA"/>
    <property type="match status" value="1"/>
</dbReference>
<comment type="similarity">
    <text evidence="1 5">Belongs to the acetyltransferase family. RimI subfamily.</text>
</comment>
<dbReference type="PROSITE" id="PS51186">
    <property type="entry name" value="GNAT"/>
    <property type="match status" value="1"/>
</dbReference>
<keyword evidence="8" id="KW-1185">Reference proteome</keyword>
<reference evidence="7 8" key="1">
    <citation type="journal article" date="2021" name="Sci. Rep.">
        <title>The distribution of antibiotic resistance genes in chicken gut microbiota commensals.</title>
        <authorList>
            <person name="Juricova H."/>
            <person name="Matiasovicova J."/>
            <person name="Kubasova T."/>
            <person name="Cejkova D."/>
            <person name="Rychlik I."/>
        </authorList>
    </citation>
    <scope>NUCLEOTIDE SEQUENCE [LARGE SCALE GENOMIC DNA]</scope>
    <source>
        <strain evidence="7 8">An564</strain>
    </source>
</reference>
<dbReference type="EC" id="2.3.1.266" evidence="5"/>
<evidence type="ECO:0000259" key="6">
    <source>
        <dbReference type="PROSITE" id="PS51186"/>
    </source>
</evidence>
<dbReference type="Pfam" id="PF00583">
    <property type="entry name" value="Acetyltransf_1"/>
    <property type="match status" value="1"/>
</dbReference>
<dbReference type="SUPFAM" id="SSF55729">
    <property type="entry name" value="Acyl-CoA N-acyltransferases (Nat)"/>
    <property type="match status" value="1"/>
</dbReference>
<keyword evidence="3" id="KW-0808">Transferase</keyword>
<dbReference type="RefSeq" id="WP_204719464.1">
    <property type="nucleotide sequence ID" value="NZ_JACSNR010000001.1"/>
</dbReference>
<comment type="caution">
    <text evidence="7">The sequence shown here is derived from an EMBL/GenBank/DDBJ whole genome shotgun (WGS) entry which is preliminary data.</text>
</comment>
<keyword evidence="7" id="KW-0687">Ribonucleoprotein</keyword>
<evidence type="ECO:0000256" key="5">
    <source>
        <dbReference type="RuleBase" id="RU363094"/>
    </source>
</evidence>
<dbReference type="Gene3D" id="3.40.630.30">
    <property type="match status" value="1"/>
</dbReference>
<feature type="domain" description="N-acetyltransferase" evidence="6">
    <location>
        <begin position="5"/>
        <end position="150"/>
    </location>
</feature>
<comment type="subcellular location">
    <subcellularLocation>
        <location evidence="5">Cytoplasm</location>
    </subcellularLocation>
</comment>
<protein>
    <recommendedName>
        <fullName evidence="5">[Ribosomal protein bS18]-alanine N-acetyltransferase</fullName>
        <ecNumber evidence="5">2.3.1.266</ecNumber>
    </recommendedName>
</protein>
<evidence type="ECO:0000313" key="8">
    <source>
        <dbReference type="Proteomes" id="UP000724149"/>
    </source>
</evidence>
<gene>
    <name evidence="7" type="primary">rimI</name>
    <name evidence="7" type="ORF">H9X81_02165</name>
</gene>
<dbReference type="GO" id="GO:0005840">
    <property type="term" value="C:ribosome"/>
    <property type="evidence" value="ECO:0007669"/>
    <property type="project" value="UniProtKB-KW"/>
</dbReference>